<evidence type="ECO:0000256" key="1">
    <source>
        <dbReference type="SAM" id="MobiDB-lite"/>
    </source>
</evidence>
<accession>A0A915DHL0</accession>
<protein>
    <submittedName>
        <fullName evidence="3">Uncharacterized protein</fullName>
    </submittedName>
</protein>
<evidence type="ECO:0000313" key="2">
    <source>
        <dbReference type="Proteomes" id="UP000887574"/>
    </source>
</evidence>
<sequence>MMSVSDTCKVSLAVQSRLSVPSKSGETKARETRDSSTVHYRMLDLAQKVFTNKKPEYQRERMLEIMKQRLHEQAKADPIWDTDNLTSFIARARDKVDKILEEFKDLKLSLLEQTGKKNRDNHLSHSDATTQQPRSPPSQHYRLLDSTTVSCRTDESTTSNSRIKLFNQGWNGIRFPSSISDFRHSKRFKSEEAKLSVL</sequence>
<evidence type="ECO:0000313" key="3">
    <source>
        <dbReference type="WBParaSite" id="jg19533"/>
    </source>
</evidence>
<name>A0A915DHL0_9BILA</name>
<feature type="region of interest" description="Disordered" evidence="1">
    <location>
        <begin position="117"/>
        <end position="141"/>
    </location>
</feature>
<reference evidence="3" key="1">
    <citation type="submission" date="2022-11" db="UniProtKB">
        <authorList>
            <consortium name="WormBaseParasite"/>
        </authorList>
    </citation>
    <scope>IDENTIFICATION</scope>
</reference>
<dbReference type="Proteomes" id="UP000887574">
    <property type="component" value="Unplaced"/>
</dbReference>
<keyword evidence="2" id="KW-1185">Reference proteome</keyword>
<organism evidence="2 3">
    <name type="scientific">Ditylenchus dipsaci</name>
    <dbReference type="NCBI Taxonomy" id="166011"/>
    <lineage>
        <taxon>Eukaryota</taxon>
        <taxon>Metazoa</taxon>
        <taxon>Ecdysozoa</taxon>
        <taxon>Nematoda</taxon>
        <taxon>Chromadorea</taxon>
        <taxon>Rhabditida</taxon>
        <taxon>Tylenchina</taxon>
        <taxon>Tylenchomorpha</taxon>
        <taxon>Sphaerularioidea</taxon>
        <taxon>Anguinidae</taxon>
        <taxon>Anguininae</taxon>
        <taxon>Ditylenchus</taxon>
    </lineage>
</organism>
<dbReference type="WBParaSite" id="jg19533">
    <property type="protein sequence ID" value="jg19533"/>
    <property type="gene ID" value="jg19533"/>
</dbReference>
<dbReference type="AlphaFoldDB" id="A0A915DHL0"/>
<proteinExistence type="predicted"/>